<keyword evidence="2" id="KW-1133">Transmembrane helix</keyword>
<feature type="transmembrane region" description="Helical" evidence="2">
    <location>
        <begin position="15"/>
        <end position="39"/>
    </location>
</feature>
<evidence type="ECO:0000256" key="2">
    <source>
        <dbReference type="SAM" id="Phobius"/>
    </source>
</evidence>
<keyword evidence="2" id="KW-0472">Membrane</keyword>
<name>A0ABR7STV5_9ACTN</name>
<feature type="region of interest" description="Disordered" evidence="1">
    <location>
        <begin position="149"/>
        <end position="238"/>
    </location>
</feature>
<protein>
    <submittedName>
        <fullName evidence="3">Extensin</fullName>
    </submittedName>
</protein>
<dbReference type="Proteomes" id="UP000642284">
    <property type="component" value="Unassembled WGS sequence"/>
</dbReference>
<sequence length="305" mass="32128">MSAPTPSEAQALLRVLTRTLCAVAVLALVFTAVNITLFAHSRGIPLGIAVLLDPMLSLALAAVLLADSRLASWGLRPPRWSATLRWFTGGAATLMNTWESIWPTGQIGWPINADPAAVLLHAAPTVLLILLTETIAAYRRVVSDILRRTDEADPPPAPSSPTAAHCTAGTDRPDQIDVDTAPSMRRDSHTPREPRTPAPTVHPTPTGVASSAGIPAVAPRTPPAGSVGPPPDDSPADGDLWLRALAVDADARAAGRGPASRWRLRSELHIGPSRARRIHNQLTAHHQSALTIGPDPSIGTARSDS</sequence>
<feature type="transmembrane region" description="Helical" evidence="2">
    <location>
        <begin position="118"/>
        <end position="138"/>
    </location>
</feature>
<feature type="transmembrane region" description="Helical" evidence="2">
    <location>
        <begin position="46"/>
        <end position="66"/>
    </location>
</feature>
<evidence type="ECO:0000313" key="4">
    <source>
        <dbReference type="Proteomes" id="UP000642284"/>
    </source>
</evidence>
<proteinExistence type="predicted"/>
<evidence type="ECO:0000313" key="3">
    <source>
        <dbReference type="EMBL" id="MBC9718032.1"/>
    </source>
</evidence>
<evidence type="ECO:0000256" key="1">
    <source>
        <dbReference type="SAM" id="MobiDB-lite"/>
    </source>
</evidence>
<comment type="caution">
    <text evidence="3">The sequence shown here is derived from an EMBL/GenBank/DDBJ whole genome shotgun (WGS) entry which is preliminary data.</text>
</comment>
<keyword evidence="2" id="KW-0812">Transmembrane</keyword>
<gene>
    <name evidence="3" type="ORF">H9Y04_36415</name>
</gene>
<dbReference type="RefSeq" id="WP_187818472.1">
    <property type="nucleotide sequence ID" value="NZ_JACTVJ010000023.1"/>
</dbReference>
<reference evidence="3 4" key="1">
    <citation type="submission" date="2020-08" db="EMBL/GenBank/DDBJ databases">
        <title>Genemic of Streptomyces polyaspartic.</title>
        <authorList>
            <person name="Liu W."/>
        </authorList>
    </citation>
    <scope>NUCLEOTIDE SEQUENCE [LARGE SCALE GENOMIC DNA]</scope>
    <source>
        <strain evidence="3 4">TRM66268-LWL</strain>
    </source>
</reference>
<accession>A0ABR7STV5</accession>
<dbReference type="EMBL" id="JACTVJ010000023">
    <property type="protein sequence ID" value="MBC9718032.1"/>
    <property type="molecule type" value="Genomic_DNA"/>
</dbReference>
<keyword evidence="4" id="KW-1185">Reference proteome</keyword>
<feature type="compositionally biased region" description="Basic and acidic residues" evidence="1">
    <location>
        <begin position="184"/>
        <end position="195"/>
    </location>
</feature>
<feature type="region of interest" description="Disordered" evidence="1">
    <location>
        <begin position="285"/>
        <end position="305"/>
    </location>
</feature>
<organism evidence="3 4">
    <name type="scientific">Streptomyces polyasparticus</name>
    <dbReference type="NCBI Taxonomy" id="2767826"/>
    <lineage>
        <taxon>Bacteria</taxon>
        <taxon>Bacillati</taxon>
        <taxon>Actinomycetota</taxon>
        <taxon>Actinomycetes</taxon>
        <taxon>Kitasatosporales</taxon>
        <taxon>Streptomycetaceae</taxon>
        <taxon>Streptomyces</taxon>
    </lineage>
</organism>